<reference evidence="4" key="2">
    <citation type="submission" date="2013-10" db="EMBL/GenBank/DDBJ databases">
        <authorList>
            <person name="Aslett M."/>
        </authorList>
    </citation>
    <scope>NUCLEOTIDE SEQUENCE</scope>
    <source>
        <strain evidence="4">Houghton</strain>
    </source>
</reference>
<dbReference type="OrthoDB" id="1099063at2759"/>
<dbReference type="RefSeq" id="XP_013253343.1">
    <property type="nucleotide sequence ID" value="XM_013397889.1"/>
</dbReference>
<dbReference type="SMART" id="SM00360">
    <property type="entry name" value="RRM"/>
    <property type="match status" value="1"/>
</dbReference>
<evidence type="ECO:0000259" key="3">
    <source>
        <dbReference type="PROSITE" id="PS50102"/>
    </source>
</evidence>
<dbReference type="Gene3D" id="3.30.70.330">
    <property type="match status" value="1"/>
</dbReference>
<keyword evidence="1 2" id="KW-0694">RNA-binding</keyword>
<accession>U6GBV2</accession>
<gene>
    <name evidence="4" type="ORF">EAH_00000280</name>
</gene>
<evidence type="ECO:0000313" key="5">
    <source>
        <dbReference type="Proteomes" id="UP000018050"/>
    </source>
</evidence>
<dbReference type="Proteomes" id="UP000018050">
    <property type="component" value="Unassembled WGS sequence"/>
</dbReference>
<evidence type="ECO:0000256" key="2">
    <source>
        <dbReference type="PROSITE-ProRule" id="PRU00176"/>
    </source>
</evidence>
<dbReference type="SUPFAM" id="SSF54928">
    <property type="entry name" value="RNA-binding domain, RBD"/>
    <property type="match status" value="1"/>
</dbReference>
<protein>
    <recommendedName>
        <fullName evidence="3">RRM domain-containing protein</fullName>
    </recommendedName>
</protein>
<dbReference type="Pfam" id="PF00076">
    <property type="entry name" value="RRM_1"/>
    <property type="match status" value="1"/>
</dbReference>
<sequence length="377" mass="39058">MPLCSCAEYALVVGQLLLRNCFMPLYTAALADPLLKSLSQSRYTRPLRRCAHQAGTLPSGARGCVLSPVTLCGRGSGVATLISDAILHQSAAPRARVVCLCVAEQSEFLDPCGLPYTGVAPGTTPSDVRNFLSKIGQVKEMYLPVHHLERTPRSYCFFDYERESDGERAMKELNNQMLMGFRVTVQMANSDPKTPEQMRTIYERKDEEYPAWTSRCDSAAKRCMRELSRAGSVLVARYYAVAAFRTECVSVVLFIAANANACMTEAPSLEEGRVQRLPCCGGDLEAETEAGALMTGITGAAGDATATAVAGAEPAAVAGASREEGGPAAAAGVAGASTAAGTGAGGAVAAAEASAAAAAAALSAATTTAQGGAGIPV</sequence>
<dbReference type="PROSITE" id="PS50102">
    <property type="entry name" value="RRM"/>
    <property type="match status" value="1"/>
</dbReference>
<dbReference type="VEuPathDB" id="ToxoDB:EAH_00000280"/>
<dbReference type="InterPro" id="IPR012677">
    <property type="entry name" value="Nucleotide-bd_a/b_plait_sf"/>
</dbReference>
<organism evidence="4 5">
    <name type="scientific">Eimeria acervulina</name>
    <name type="common">Coccidian parasite</name>
    <dbReference type="NCBI Taxonomy" id="5801"/>
    <lineage>
        <taxon>Eukaryota</taxon>
        <taxon>Sar</taxon>
        <taxon>Alveolata</taxon>
        <taxon>Apicomplexa</taxon>
        <taxon>Conoidasida</taxon>
        <taxon>Coccidia</taxon>
        <taxon>Eucoccidiorida</taxon>
        <taxon>Eimeriorina</taxon>
        <taxon>Eimeriidae</taxon>
        <taxon>Eimeria</taxon>
    </lineage>
</organism>
<feature type="domain" description="RRM" evidence="3">
    <location>
        <begin position="113"/>
        <end position="190"/>
    </location>
</feature>
<dbReference type="PANTHER" id="PTHR48027">
    <property type="entry name" value="HETEROGENEOUS NUCLEAR RIBONUCLEOPROTEIN 87F-RELATED"/>
    <property type="match status" value="1"/>
</dbReference>
<keyword evidence="5" id="KW-1185">Reference proteome</keyword>
<dbReference type="InterPro" id="IPR000504">
    <property type="entry name" value="RRM_dom"/>
</dbReference>
<reference evidence="4" key="1">
    <citation type="submission" date="2013-10" db="EMBL/GenBank/DDBJ databases">
        <title>Genomic analysis of the causative agents of coccidiosis in chickens.</title>
        <authorList>
            <person name="Reid A.J."/>
            <person name="Blake D."/>
            <person name="Billington K."/>
            <person name="Browne H."/>
            <person name="Dunn M."/>
            <person name="Hung S."/>
            <person name="Kawahara F."/>
            <person name="Miranda-Saavedra D."/>
            <person name="Mourier T."/>
            <person name="Nagra H."/>
            <person name="Otto T.D."/>
            <person name="Rawlings N."/>
            <person name="Sanchez A."/>
            <person name="Sanders M."/>
            <person name="Subramaniam C."/>
            <person name="Tay Y."/>
            <person name="Dear P."/>
            <person name="Doerig C."/>
            <person name="Gruber A."/>
            <person name="Parkinson J."/>
            <person name="Shirley M."/>
            <person name="Wan K.L."/>
            <person name="Berriman M."/>
            <person name="Tomley F."/>
            <person name="Pain A."/>
        </authorList>
    </citation>
    <scope>NUCLEOTIDE SEQUENCE</scope>
    <source>
        <strain evidence="4">Houghton</strain>
    </source>
</reference>
<dbReference type="InterPro" id="IPR035979">
    <property type="entry name" value="RBD_domain_sf"/>
</dbReference>
<evidence type="ECO:0000256" key="1">
    <source>
        <dbReference type="ARBA" id="ARBA00022884"/>
    </source>
</evidence>
<name>U6GBV2_EIMAC</name>
<dbReference type="GO" id="GO:0003723">
    <property type="term" value="F:RNA binding"/>
    <property type="evidence" value="ECO:0007669"/>
    <property type="project" value="UniProtKB-UniRule"/>
</dbReference>
<dbReference type="AlphaFoldDB" id="U6GBV2"/>
<dbReference type="GeneID" id="25268098"/>
<proteinExistence type="predicted"/>
<dbReference type="InterPro" id="IPR052462">
    <property type="entry name" value="SLIRP/GR-RBP-like"/>
</dbReference>
<evidence type="ECO:0000313" key="4">
    <source>
        <dbReference type="EMBL" id="CDI76049.1"/>
    </source>
</evidence>
<dbReference type="EMBL" id="HG670307">
    <property type="protein sequence ID" value="CDI76049.1"/>
    <property type="molecule type" value="Genomic_DNA"/>
</dbReference>